<accession>A0A0W8E1Q9</accession>
<gene>
    <name evidence="2" type="ORF">ASZ90_020266</name>
</gene>
<feature type="transmembrane region" description="Helical" evidence="1">
    <location>
        <begin position="18"/>
        <end position="35"/>
    </location>
</feature>
<name>A0A0W8E1Q9_9ZZZZ</name>
<evidence type="ECO:0000313" key="2">
    <source>
        <dbReference type="EMBL" id="KUG02365.1"/>
    </source>
</evidence>
<organism evidence="2">
    <name type="scientific">hydrocarbon metagenome</name>
    <dbReference type="NCBI Taxonomy" id="938273"/>
    <lineage>
        <taxon>unclassified sequences</taxon>
        <taxon>metagenomes</taxon>
        <taxon>ecological metagenomes</taxon>
    </lineage>
</organism>
<dbReference type="EMBL" id="LNQE01001922">
    <property type="protein sequence ID" value="KUG02365.1"/>
    <property type="molecule type" value="Genomic_DNA"/>
</dbReference>
<keyword evidence="1" id="KW-0472">Membrane</keyword>
<sequence length="43" mass="5209">MHDVIMFMLLWLHYKRPLWVWPISIIIAFAVLALFDMPFSSMK</sequence>
<comment type="caution">
    <text evidence="2">The sequence shown here is derived from an EMBL/GenBank/DDBJ whole genome shotgun (WGS) entry which is preliminary data.</text>
</comment>
<evidence type="ECO:0000256" key="1">
    <source>
        <dbReference type="SAM" id="Phobius"/>
    </source>
</evidence>
<protein>
    <submittedName>
        <fullName evidence="2">Uncharacterized protein</fullName>
    </submittedName>
</protein>
<dbReference type="AlphaFoldDB" id="A0A0W8E1Q9"/>
<keyword evidence="1" id="KW-1133">Transmembrane helix</keyword>
<proteinExistence type="predicted"/>
<keyword evidence="1" id="KW-0812">Transmembrane</keyword>
<reference evidence="2" key="1">
    <citation type="journal article" date="2015" name="Proc. Natl. Acad. Sci. U.S.A.">
        <title>Networks of energetic and metabolic interactions define dynamics in microbial communities.</title>
        <authorList>
            <person name="Embree M."/>
            <person name="Liu J.K."/>
            <person name="Al-Bassam M.M."/>
            <person name="Zengler K."/>
        </authorList>
    </citation>
    <scope>NUCLEOTIDE SEQUENCE</scope>
</reference>